<feature type="signal peptide" evidence="3">
    <location>
        <begin position="1"/>
        <end position="18"/>
    </location>
</feature>
<dbReference type="GO" id="GO:0019867">
    <property type="term" value="C:outer membrane"/>
    <property type="evidence" value="ECO:0007669"/>
    <property type="project" value="InterPro"/>
</dbReference>
<keyword evidence="3" id="KW-0732">Signal</keyword>
<evidence type="ECO:0000256" key="2">
    <source>
        <dbReference type="ARBA" id="ARBA00023136"/>
    </source>
</evidence>
<sequence>MQSLRLVCFVLLSHTLLAVPFLRDTTEKASAGKLFRDTKFIVLPVVFKLPETGWGGGVVGTTTFSFARDSSFAKPSQVSFGATYTQKKQILFFVPFTVFYDNNRFYFNGDNGWFKYNFNYYGIGEERVPQEIFDVTFPRIRLVGARLIAPKTYAGLRYQYESYRVTGTQEGGELATGRIAGSDFSRTSSLGPSFLRDSRDQVFYPRRGMFGELYILPTAKIFGADRNFTRIYLDVANYFSLTKKLVLATNYTASAIFSKEVPFSQLSFLGGPKKMRGIYEGFFRDKNALLGQAELRWEVWRFLGLTGFGSLGFLGNEGDIMRFNRPKYTYGAGLRITAQKKNHLNIRVDYGFSPYADGNLYLTIGEAF</sequence>
<reference evidence="5 6" key="1">
    <citation type="submission" date="2019-10" db="EMBL/GenBank/DDBJ databases">
        <title>Draft Genome Sequence of Cytophagaceae sp. SJW1-29.</title>
        <authorList>
            <person name="Choi A."/>
        </authorList>
    </citation>
    <scope>NUCLEOTIDE SEQUENCE [LARGE SCALE GENOMIC DNA]</scope>
    <source>
        <strain evidence="5 6">SJW1-29</strain>
    </source>
</reference>
<feature type="chain" id="PRO_5028912742" evidence="3">
    <location>
        <begin position="19"/>
        <end position="368"/>
    </location>
</feature>
<accession>A0A7C9FEH1</accession>
<gene>
    <name evidence="5" type="ORF">GBK04_20925</name>
</gene>
<protein>
    <submittedName>
        <fullName evidence="5">BamA/TamA family outer membrane protein</fullName>
    </submittedName>
</protein>
<evidence type="ECO:0000256" key="1">
    <source>
        <dbReference type="ARBA" id="ARBA00004370"/>
    </source>
</evidence>
<organism evidence="5 6">
    <name type="scientific">Salmonirosea aquatica</name>
    <dbReference type="NCBI Taxonomy" id="2654236"/>
    <lineage>
        <taxon>Bacteria</taxon>
        <taxon>Pseudomonadati</taxon>
        <taxon>Bacteroidota</taxon>
        <taxon>Cytophagia</taxon>
        <taxon>Cytophagales</taxon>
        <taxon>Spirosomataceae</taxon>
        <taxon>Salmonirosea</taxon>
    </lineage>
</organism>
<keyword evidence="6" id="KW-1185">Reference proteome</keyword>
<dbReference type="Gene3D" id="2.40.160.50">
    <property type="entry name" value="membrane protein fhac: a member of the omp85/tpsb transporter family"/>
    <property type="match status" value="1"/>
</dbReference>
<dbReference type="InterPro" id="IPR000184">
    <property type="entry name" value="Bac_surfAg_D15"/>
</dbReference>
<evidence type="ECO:0000259" key="4">
    <source>
        <dbReference type="Pfam" id="PF01103"/>
    </source>
</evidence>
<dbReference type="RefSeq" id="WP_152763067.1">
    <property type="nucleotide sequence ID" value="NZ_WHLY01000002.1"/>
</dbReference>
<dbReference type="AlphaFoldDB" id="A0A7C9FEH1"/>
<proteinExistence type="predicted"/>
<name>A0A7C9FEH1_9BACT</name>
<evidence type="ECO:0000313" key="5">
    <source>
        <dbReference type="EMBL" id="MPR35747.1"/>
    </source>
</evidence>
<dbReference type="Proteomes" id="UP000479293">
    <property type="component" value="Unassembled WGS sequence"/>
</dbReference>
<dbReference type="Pfam" id="PF01103">
    <property type="entry name" value="Omp85"/>
    <property type="match status" value="1"/>
</dbReference>
<feature type="domain" description="Bacterial surface antigen (D15)" evidence="4">
    <location>
        <begin position="148"/>
        <end position="368"/>
    </location>
</feature>
<dbReference type="EMBL" id="WHLY01000002">
    <property type="protein sequence ID" value="MPR35747.1"/>
    <property type="molecule type" value="Genomic_DNA"/>
</dbReference>
<evidence type="ECO:0000256" key="3">
    <source>
        <dbReference type="SAM" id="SignalP"/>
    </source>
</evidence>
<keyword evidence="2" id="KW-0472">Membrane</keyword>
<evidence type="ECO:0000313" key="6">
    <source>
        <dbReference type="Proteomes" id="UP000479293"/>
    </source>
</evidence>
<comment type="caution">
    <text evidence="5">The sequence shown here is derived from an EMBL/GenBank/DDBJ whole genome shotgun (WGS) entry which is preliminary data.</text>
</comment>
<comment type="subcellular location">
    <subcellularLocation>
        <location evidence="1">Membrane</location>
    </subcellularLocation>
</comment>